<proteinExistence type="predicted"/>
<dbReference type="AlphaFoldDB" id="W2Z2A9"/>
<dbReference type="EMBL" id="ANIY01002355">
    <property type="protein sequence ID" value="ETP41517.1"/>
    <property type="molecule type" value="Genomic_DNA"/>
</dbReference>
<sequence>MTLPTMQLAAFVDRVGAAIAGQDGESMAQMLNLTGGCASVDLRTLTAQQVAQMCHNKLARFDGYAEVVAGIMQARKHLEWQSFADAYSAQIGAVIKFMEMLREETNWVMPFLHVLFVDTRLLATRVSRTRSSALIMV</sequence>
<reference evidence="1 2" key="1">
    <citation type="submission" date="2013-11" db="EMBL/GenBank/DDBJ databases">
        <title>The Genome Sequence of Phytophthora parasitica P10297.</title>
        <authorList>
            <consortium name="The Broad Institute Genomics Platform"/>
            <person name="Russ C."/>
            <person name="Tyler B."/>
            <person name="Panabieres F."/>
            <person name="Shan W."/>
            <person name="Tripathy S."/>
            <person name="Grunwald N."/>
            <person name="Machado M."/>
            <person name="Johnson C.S."/>
            <person name="Walker B."/>
            <person name="Young S.K."/>
            <person name="Zeng Q."/>
            <person name="Gargeya S."/>
            <person name="Fitzgerald M."/>
            <person name="Haas B."/>
            <person name="Abouelleil A."/>
            <person name="Allen A.W."/>
            <person name="Alvarado L."/>
            <person name="Arachchi H.M."/>
            <person name="Berlin A.M."/>
            <person name="Chapman S.B."/>
            <person name="Gainer-Dewar J."/>
            <person name="Goldberg J."/>
            <person name="Griggs A."/>
            <person name="Gujja S."/>
            <person name="Hansen M."/>
            <person name="Howarth C."/>
            <person name="Imamovic A."/>
            <person name="Ireland A."/>
            <person name="Larimer J."/>
            <person name="McCowan C."/>
            <person name="Murphy C."/>
            <person name="Pearson M."/>
            <person name="Poon T.W."/>
            <person name="Priest M."/>
            <person name="Roberts A."/>
            <person name="Saif S."/>
            <person name="Shea T."/>
            <person name="Sisk P."/>
            <person name="Sykes S."/>
            <person name="Wortman J."/>
            <person name="Nusbaum C."/>
            <person name="Birren B."/>
        </authorList>
    </citation>
    <scope>NUCLEOTIDE SEQUENCE [LARGE SCALE GENOMIC DNA]</scope>
    <source>
        <strain evidence="1 2">P10297</strain>
    </source>
</reference>
<gene>
    <name evidence="1" type="ORF">F442_11381</name>
</gene>
<organism evidence="1 2">
    <name type="scientific">Phytophthora nicotianae P10297</name>
    <dbReference type="NCBI Taxonomy" id="1317064"/>
    <lineage>
        <taxon>Eukaryota</taxon>
        <taxon>Sar</taxon>
        <taxon>Stramenopiles</taxon>
        <taxon>Oomycota</taxon>
        <taxon>Peronosporomycetes</taxon>
        <taxon>Peronosporales</taxon>
        <taxon>Peronosporaceae</taxon>
        <taxon>Phytophthora</taxon>
    </lineage>
</organism>
<protein>
    <submittedName>
        <fullName evidence="1">Uncharacterized protein</fullName>
    </submittedName>
</protein>
<evidence type="ECO:0000313" key="1">
    <source>
        <dbReference type="EMBL" id="ETP41517.1"/>
    </source>
</evidence>
<comment type="caution">
    <text evidence="1">The sequence shown here is derived from an EMBL/GenBank/DDBJ whole genome shotgun (WGS) entry which is preliminary data.</text>
</comment>
<accession>W2Z2A9</accession>
<evidence type="ECO:0000313" key="2">
    <source>
        <dbReference type="Proteomes" id="UP000018948"/>
    </source>
</evidence>
<dbReference type="Proteomes" id="UP000018948">
    <property type="component" value="Unassembled WGS sequence"/>
</dbReference>
<name>W2Z2A9_PHYNI</name>